<accession>F0JHE9</accession>
<comment type="similarity">
    <text evidence="1">Belongs to the transglycosylase Slt family.</text>
</comment>
<dbReference type="InterPro" id="IPR024570">
    <property type="entry name" value="Murein_transglycosylaseC_N"/>
</dbReference>
<dbReference type="InterPro" id="IPR008258">
    <property type="entry name" value="Transglycosylase_SLT_dom_1"/>
</dbReference>
<dbReference type="CDD" id="cd16893">
    <property type="entry name" value="LT_MltC_MltE"/>
    <property type="match status" value="1"/>
</dbReference>
<dbReference type="HOGENOM" id="CLU_044583_0_0_7"/>
<dbReference type="PROSITE" id="PS00922">
    <property type="entry name" value="TRANSGLYCOSYLASE"/>
    <property type="match status" value="1"/>
</dbReference>
<feature type="signal peptide" evidence="2">
    <location>
        <begin position="1"/>
        <end position="21"/>
    </location>
</feature>
<dbReference type="Gene3D" id="1.10.530.10">
    <property type="match status" value="1"/>
</dbReference>
<keyword evidence="2" id="KW-0732">Signal</keyword>
<evidence type="ECO:0000259" key="3">
    <source>
        <dbReference type="Pfam" id="PF01464"/>
    </source>
</evidence>
<name>F0JHE9_9BACT</name>
<dbReference type="RefSeq" id="WP_014321437.1">
    <property type="nucleotide sequence ID" value="NC_016803.1"/>
</dbReference>
<feature type="domain" description="Transglycosylase SLT" evidence="3">
    <location>
        <begin position="220"/>
        <end position="346"/>
    </location>
</feature>
<evidence type="ECO:0000256" key="2">
    <source>
        <dbReference type="SAM" id="SignalP"/>
    </source>
</evidence>
<dbReference type="SUPFAM" id="SSF53955">
    <property type="entry name" value="Lysozyme-like"/>
    <property type="match status" value="1"/>
</dbReference>
<evidence type="ECO:0000313" key="5">
    <source>
        <dbReference type="EMBL" id="EGB14009.1"/>
    </source>
</evidence>
<feature type="chain" id="PRO_5003255087" evidence="2">
    <location>
        <begin position="22"/>
        <end position="385"/>
    </location>
</feature>
<feature type="domain" description="Murein transglycosylase-C N-terminal" evidence="4">
    <location>
        <begin position="59"/>
        <end position="216"/>
    </location>
</feature>
<dbReference type="GO" id="GO:0016020">
    <property type="term" value="C:membrane"/>
    <property type="evidence" value="ECO:0007669"/>
    <property type="project" value="InterPro"/>
</dbReference>
<dbReference type="OrthoDB" id="9781970at2"/>
<dbReference type="EMBL" id="CP003220">
    <property type="protein sequence ID" value="EGB14009.1"/>
    <property type="molecule type" value="Genomic_DNA"/>
</dbReference>
<gene>
    <name evidence="5" type="ORF">DND132_0794</name>
</gene>
<dbReference type="PROSITE" id="PS51257">
    <property type="entry name" value="PROKAR_LIPOPROTEIN"/>
    <property type="match status" value="1"/>
</dbReference>
<reference evidence="5 6" key="1">
    <citation type="journal article" date="2011" name="J. Bacteriol.">
        <title>Genome sequence of the mercury-methylating strain Desulfovibrio desulfuricans ND132.</title>
        <authorList>
            <person name="Brown S.D."/>
            <person name="Gilmour C.C."/>
            <person name="Kucken A.M."/>
            <person name="Wall J.D."/>
            <person name="Elias D.A."/>
            <person name="Brandt C.C."/>
            <person name="Podar M."/>
            <person name="Chertkov O."/>
            <person name="Held B."/>
            <person name="Bruce D.C."/>
            <person name="Detter J.C."/>
            <person name="Tapia R."/>
            <person name="Han C.S."/>
            <person name="Goodwin L.A."/>
            <person name="Cheng J.F."/>
            <person name="Pitluck S."/>
            <person name="Woyke T."/>
            <person name="Mikhailova N."/>
            <person name="Ivanova N.N."/>
            <person name="Han J."/>
            <person name="Lucas S."/>
            <person name="Lapidus A.L."/>
            <person name="Land M.L."/>
            <person name="Hauser L.J."/>
            <person name="Palumbo A.V."/>
        </authorList>
    </citation>
    <scope>NUCLEOTIDE SEQUENCE [LARGE SCALE GENOMIC DNA]</scope>
    <source>
        <strain evidence="5 6">ND132</strain>
    </source>
</reference>
<dbReference type="KEGG" id="ddn:DND132_0794"/>
<sequence precursor="true">MTPRILLLALLCLLGACSRYDAVRIARAAATGSPTAAAEALARDKAIGYATNPAAIGNDLKSFQKLVQNFIETVTGVWGEDDVRMPAPKQYVKYTDNYLSRASVDFDTGVIVVETVADKEPLMSLRNAIVTTLLTPGDPRAVDLYSARTVELGETPFLLGEVKDADGKDIRWAWRAERYADHLIKNDLRTREVKGRTARSVSFHMIRDHLTVRAAKYRELVEKTAERFAVSRNLVYAIMKVESDFNPFAVSQASAVGLMQVVPSTAGGDVYRLLHGRAGEPSRGDLFEPPTNIVYGTAYLHLLDTRFLGGVKDPVSREYCVIAGYNGGAGGVLKTFDGDRTRAVKKINALPPAGVYDTLRRGLPFEETKRYLGKVLEAKKEFVNF</sequence>
<dbReference type="Proteomes" id="UP000007845">
    <property type="component" value="Chromosome"/>
</dbReference>
<keyword evidence="6" id="KW-1185">Reference proteome</keyword>
<dbReference type="PANTHER" id="PTHR37423">
    <property type="entry name" value="SOLUBLE LYTIC MUREIN TRANSGLYCOSYLASE-RELATED"/>
    <property type="match status" value="1"/>
</dbReference>
<proteinExistence type="inferred from homology"/>
<organism evidence="5 6">
    <name type="scientific">Pseudodesulfovibrio mercurii</name>
    <dbReference type="NCBI Taxonomy" id="641491"/>
    <lineage>
        <taxon>Bacteria</taxon>
        <taxon>Pseudomonadati</taxon>
        <taxon>Thermodesulfobacteriota</taxon>
        <taxon>Desulfovibrionia</taxon>
        <taxon>Desulfovibrionales</taxon>
        <taxon>Desulfovibrionaceae</taxon>
    </lineage>
</organism>
<dbReference type="PANTHER" id="PTHR37423:SF2">
    <property type="entry name" value="MEMBRANE-BOUND LYTIC MUREIN TRANSGLYCOSYLASE C"/>
    <property type="match status" value="1"/>
</dbReference>
<dbReference type="STRING" id="641491.DND132_0794"/>
<dbReference type="InterPro" id="IPR000189">
    <property type="entry name" value="Transglyc_AS"/>
</dbReference>
<dbReference type="Pfam" id="PF11873">
    <property type="entry name" value="Mltc_N"/>
    <property type="match status" value="1"/>
</dbReference>
<protein>
    <submittedName>
        <fullName evidence="5">Lytic transglycosylase catalytic</fullName>
    </submittedName>
</protein>
<dbReference type="GO" id="GO:0000270">
    <property type="term" value="P:peptidoglycan metabolic process"/>
    <property type="evidence" value="ECO:0007669"/>
    <property type="project" value="InterPro"/>
</dbReference>
<evidence type="ECO:0000256" key="1">
    <source>
        <dbReference type="ARBA" id="ARBA00007734"/>
    </source>
</evidence>
<dbReference type="AlphaFoldDB" id="F0JHE9"/>
<evidence type="ECO:0000259" key="4">
    <source>
        <dbReference type="Pfam" id="PF11873"/>
    </source>
</evidence>
<dbReference type="eggNOG" id="COG0741">
    <property type="taxonomic scope" value="Bacteria"/>
</dbReference>
<dbReference type="Pfam" id="PF01464">
    <property type="entry name" value="SLT"/>
    <property type="match status" value="1"/>
</dbReference>
<dbReference type="InterPro" id="IPR023346">
    <property type="entry name" value="Lysozyme-like_dom_sf"/>
</dbReference>
<dbReference type="SMR" id="F0JHE9"/>
<dbReference type="GO" id="GO:0008933">
    <property type="term" value="F:peptidoglycan lytic transglycosylase activity"/>
    <property type="evidence" value="ECO:0007669"/>
    <property type="project" value="InterPro"/>
</dbReference>
<evidence type="ECO:0000313" key="6">
    <source>
        <dbReference type="Proteomes" id="UP000007845"/>
    </source>
</evidence>